<evidence type="ECO:0000313" key="5">
    <source>
        <dbReference type="EMBL" id="RNA30666.1"/>
    </source>
</evidence>
<dbReference type="PANTHER" id="PTHR47763">
    <property type="entry name" value="ALPHA-PROTEIN KINASE VWKA"/>
    <property type="match status" value="1"/>
</dbReference>
<dbReference type="InterPro" id="IPR036465">
    <property type="entry name" value="vWFA_dom_sf"/>
</dbReference>
<comment type="subcellular location">
    <subcellularLocation>
        <location evidence="1">Secreted</location>
    </subcellularLocation>
</comment>
<dbReference type="PANTHER" id="PTHR47763:SF1">
    <property type="entry name" value="DUF659 DOMAIN-CONTAINING PROTEIN"/>
    <property type="match status" value="1"/>
</dbReference>
<evidence type="ECO:0000256" key="3">
    <source>
        <dbReference type="ARBA" id="ARBA00022729"/>
    </source>
</evidence>
<dbReference type="GO" id="GO:0004674">
    <property type="term" value="F:protein serine/threonine kinase activity"/>
    <property type="evidence" value="ECO:0007669"/>
    <property type="project" value="TreeGrafter"/>
</dbReference>
<dbReference type="AlphaFoldDB" id="A0A3M7S4D5"/>
<dbReference type="SMART" id="SM00327">
    <property type="entry name" value="VWA"/>
    <property type="match status" value="1"/>
</dbReference>
<dbReference type="OrthoDB" id="301415at2759"/>
<sequence length="345" mass="38385">MSEKIKQPELAKHDSSILDLAFIMDCTGSMGSYIDNATESIKMIVEEIVSLEKSDVKLALIEYRDNPPQDTTFETRVHDFTGSIKQMRNWLEQCHAQGGGDEPECVAEALHAALKLDWRENATKICILISDAPPHGINCPGDSFPNGSPNGIDPIESVIKLAEKSVTLYSVGCEPALLPYKDFFTSLAYRTGGQYVALRNAKLLAKVIIGGAVEEISLEKLMDEVQEEVQKKKQEGIQDEKLLAEAVESRLKSKGVITNQILLNNSSIEKASDDAINYSKIKNLKKIRENFKPKFENCEKNISFSLLSSDMVEAPKIEYSIGKSDISYAQSERLVQKALNRSKKH</sequence>
<dbReference type="CDD" id="cd00198">
    <property type="entry name" value="vWFA"/>
    <property type="match status" value="1"/>
</dbReference>
<keyword evidence="6" id="KW-1185">Reference proteome</keyword>
<dbReference type="InterPro" id="IPR052969">
    <property type="entry name" value="Thr-specific_kinase-like"/>
</dbReference>
<evidence type="ECO:0000256" key="2">
    <source>
        <dbReference type="ARBA" id="ARBA00022525"/>
    </source>
</evidence>
<dbReference type="STRING" id="10195.A0A3M7S4D5"/>
<accession>A0A3M7S4D5</accession>
<feature type="domain" description="VWFA" evidence="4">
    <location>
        <begin position="19"/>
        <end position="225"/>
    </location>
</feature>
<gene>
    <name evidence="5" type="ORF">BpHYR1_011508</name>
</gene>
<reference evidence="5 6" key="1">
    <citation type="journal article" date="2018" name="Sci. Rep.">
        <title>Genomic signatures of local adaptation to the degree of environmental predictability in rotifers.</title>
        <authorList>
            <person name="Franch-Gras L."/>
            <person name="Hahn C."/>
            <person name="Garcia-Roger E.M."/>
            <person name="Carmona M.J."/>
            <person name="Serra M."/>
            <person name="Gomez A."/>
        </authorList>
    </citation>
    <scope>NUCLEOTIDE SEQUENCE [LARGE SCALE GENOMIC DNA]</scope>
    <source>
        <strain evidence="5">HYR1</strain>
    </source>
</reference>
<evidence type="ECO:0000256" key="1">
    <source>
        <dbReference type="ARBA" id="ARBA00004613"/>
    </source>
</evidence>
<dbReference type="GO" id="GO:0005737">
    <property type="term" value="C:cytoplasm"/>
    <property type="evidence" value="ECO:0007669"/>
    <property type="project" value="TreeGrafter"/>
</dbReference>
<dbReference type="Gene3D" id="3.40.50.410">
    <property type="entry name" value="von Willebrand factor, type A domain"/>
    <property type="match status" value="1"/>
</dbReference>
<dbReference type="EMBL" id="REGN01002062">
    <property type="protein sequence ID" value="RNA30666.1"/>
    <property type="molecule type" value="Genomic_DNA"/>
</dbReference>
<evidence type="ECO:0000259" key="4">
    <source>
        <dbReference type="PROSITE" id="PS50234"/>
    </source>
</evidence>
<dbReference type="InterPro" id="IPR002035">
    <property type="entry name" value="VWF_A"/>
</dbReference>
<name>A0A3M7S4D5_BRAPC</name>
<proteinExistence type="predicted"/>
<protein>
    <submittedName>
        <fullName evidence="5">Type A von Willebrand factor domain containing</fullName>
    </submittedName>
</protein>
<dbReference type="PROSITE" id="PS50234">
    <property type="entry name" value="VWFA"/>
    <property type="match status" value="1"/>
</dbReference>
<keyword evidence="2" id="KW-0964">Secreted</keyword>
<evidence type="ECO:0000313" key="6">
    <source>
        <dbReference type="Proteomes" id="UP000276133"/>
    </source>
</evidence>
<dbReference type="InterPro" id="IPR056861">
    <property type="entry name" value="HMCN1-like_VWA"/>
</dbReference>
<dbReference type="Pfam" id="PF25106">
    <property type="entry name" value="VWA_4"/>
    <property type="match status" value="1"/>
</dbReference>
<organism evidence="5 6">
    <name type="scientific">Brachionus plicatilis</name>
    <name type="common">Marine rotifer</name>
    <name type="synonym">Brachionus muelleri</name>
    <dbReference type="NCBI Taxonomy" id="10195"/>
    <lineage>
        <taxon>Eukaryota</taxon>
        <taxon>Metazoa</taxon>
        <taxon>Spiralia</taxon>
        <taxon>Gnathifera</taxon>
        <taxon>Rotifera</taxon>
        <taxon>Eurotatoria</taxon>
        <taxon>Monogononta</taxon>
        <taxon>Pseudotrocha</taxon>
        <taxon>Ploima</taxon>
        <taxon>Brachionidae</taxon>
        <taxon>Brachionus</taxon>
    </lineage>
</organism>
<dbReference type="SUPFAM" id="SSF53300">
    <property type="entry name" value="vWA-like"/>
    <property type="match status" value="1"/>
</dbReference>
<dbReference type="Proteomes" id="UP000276133">
    <property type="component" value="Unassembled WGS sequence"/>
</dbReference>
<comment type="caution">
    <text evidence="5">The sequence shown here is derived from an EMBL/GenBank/DDBJ whole genome shotgun (WGS) entry which is preliminary data.</text>
</comment>
<keyword evidence="3" id="KW-0732">Signal</keyword>